<dbReference type="InterPro" id="IPR052207">
    <property type="entry name" value="Max-like/E-box_TFs"/>
</dbReference>
<dbReference type="STRING" id="1965070.A0A3S3S2M9"/>
<dbReference type="SMART" id="SM00353">
    <property type="entry name" value="HLH"/>
    <property type="match status" value="1"/>
</dbReference>
<dbReference type="EMBL" id="NCKU01002433">
    <property type="protein sequence ID" value="RWS09596.1"/>
    <property type="molecule type" value="Genomic_DNA"/>
</dbReference>
<feature type="compositionally biased region" description="Polar residues" evidence="7">
    <location>
        <begin position="217"/>
        <end position="229"/>
    </location>
</feature>
<dbReference type="Proteomes" id="UP000285301">
    <property type="component" value="Unassembled WGS sequence"/>
</dbReference>
<dbReference type="GO" id="GO:0046983">
    <property type="term" value="F:protein dimerization activity"/>
    <property type="evidence" value="ECO:0007669"/>
    <property type="project" value="InterPro"/>
</dbReference>
<dbReference type="Pfam" id="PF00010">
    <property type="entry name" value="HLH"/>
    <property type="match status" value="1"/>
</dbReference>
<keyword evidence="5" id="KW-0539">Nucleus</keyword>
<comment type="caution">
    <text evidence="9">The sequence shown here is derived from an EMBL/GenBank/DDBJ whole genome shotgun (WGS) entry which is preliminary data.</text>
</comment>
<sequence>YLLSSRNMSILPTLPEETVAESNVSVKAQPIETKPTISDNGDFLSNLDTIVNSSPTTSSQSPFTVTTPMQTLSDQSIIKMDNQIRNEITLTSQAPFSDNPCQETTQSLSAICPIQTNTEVQNSNEVPVLPLDYCKSSEVTFEDYKWNNDSGTGIVCNESKLIPTTTATINKFVVPKPPSKQRNRIRSTSSSNSIAKHPSISLMESTSTSMTDVTSVQRTQSVVERSNSLPVYSQRRNAIGPLVNAQLMQQQQQQQQSQRQLRSPNELSQFQVNSLTFQPIVSEPPVSPQTSPTAINTESNSLIVQLLANNATVSRIRPTLGFDAAAIANEINVNQCNSSVQLEEPFKMKRKTVNSKSNNRRLSVDSHVAKSHSSPPQRSAQQINDMLTNPSYSRSTQSLPTSSQPSFNITQTTTFSRESISQNNSPTRTVGKGMKAKTDHDRMQYKEHRRVCHINAEQKRRCNIKNGFDTLRNILPSLNQNSSTKISKAAMLQRAAEHIRVLKSERQQQQEEFDMLKKQIESLNTTINVFQGQLPATGAPVSCQRAGLIKEKFEAYVDDRVSKNWKFWIFSIIMKPLLESYNNTVTTSNIDDMYQSALRWLDQNCSLLTLRPNAIAALRHLSTTTNILANPASLPEEVMETVLNKNRNSVK</sequence>
<dbReference type="CDD" id="cd11405">
    <property type="entry name" value="bHLHzip_MLXIP_like"/>
    <property type="match status" value="1"/>
</dbReference>
<feature type="compositionally biased region" description="Polar residues" evidence="7">
    <location>
        <begin position="371"/>
        <end position="390"/>
    </location>
</feature>
<dbReference type="InterPro" id="IPR011598">
    <property type="entry name" value="bHLH_dom"/>
</dbReference>
<dbReference type="PANTHER" id="PTHR15741">
    <property type="entry name" value="BASIC HELIX-LOOP-HELIX ZIP TRANSCRIPTION FACTOR"/>
    <property type="match status" value="1"/>
</dbReference>
<protein>
    <submittedName>
        <fullName evidence="9">Carbohydrate-responsive element-binding protein-like protein</fullName>
    </submittedName>
</protein>
<dbReference type="GO" id="GO:0005634">
    <property type="term" value="C:nucleus"/>
    <property type="evidence" value="ECO:0007669"/>
    <property type="project" value="UniProtKB-SubCell"/>
</dbReference>
<keyword evidence="4" id="KW-0804">Transcription</keyword>
<comment type="subcellular location">
    <subcellularLocation>
        <location evidence="1">Nucleus</location>
    </subcellularLocation>
</comment>
<evidence type="ECO:0000313" key="10">
    <source>
        <dbReference type="Proteomes" id="UP000285301"/>
    </source>
</evidence>
<gene>
    <name evidence="9" type="ORF">B4U79_05099</name>
</gene>
<feature type="compositionally biased region" description="Low complexity" evidence="7">
    <location>
        <begin position="247"/>
        <end position="263"/>
    </location>
</feature>
<keyword evidence="10" id="KW-1185">Reference proteome</keyword>
<feature type="compositionally biased region" description="Low complexity" evidence="7">
    <location>
        <begin position="205"/>
        <end position="216"/>
    </location>
</feature>
<feature type="region of interest" description="Disordered" evidence="7">
    <location>
        <begin position="247"/>
        <end position="266"/>
    </location>
</feature>
<keyword evidence="2" id="KW-0805">Transcription regulation</keyword>
<feature type="non-terminal residue" evidence="9">
    <location>
        <position position="1"/>
    </location>
</feature>
<evidence type="ECO:0000313" key="9">
    <source>
        <dbReference type="EMBL" id="RWS09596.1"/>
    </source>
</evidence>
<dbReference type="GO" id="GO:0000981">
    <property type="term" value="F:DNA-binding transcription factor activity, RNA polymerase II-specific"/>
    <property type="evidence" value="ECO:0007669"/>
    <property type="project" value="TreeGrafter"/>
</dbReference>
<reference evidence="9 10" key="1">
    <citation type="journal article" date="2018" name="Gigascience">
        <title>Genomes of trombidid mites reveal novel predicted allergens and laterally-transferred genes associated with secondary metabolism.</title>
        <authorList>
            <person name="Dong X."/>
            <person name="Chaisiri K."/>
            <person name="Xia D."/>
            <person name="Armstrong S.D."/>
            <person name="Fang Y."/>
            <person name="Donnelly M.J."/>
            <person name="Kadowaki T."/>
            <person name="McGarry J.W."/>
            <person name="Darby A.C."/>
            <person name="Makepeace B.L."/>
        </authorList>
    </citation>
    <scope>NUCLEOTIDE SEQUENCE [LARGE SCALE GENOMIC DNA]</scope>
    <source>
        <strain evidence="9">UoL-WK</strain>
    </source>
</reference>
<feature type="compositionally biased region" description="Basic and acidic residues" evidence="7">
    <location>
        <begin position="436"/>
        <end position="445"/>
    </location>
</feature>
<evidence type="ECO:0000256" key="5">
    <source>
        <dbReference type="ARBA" id="ARBA00023242"/>
    </source>
</evidence>
<dbReference type="Gene3D" id="4.10.280.10">
    <property type="entry name" value="Helix-loop-helix DNA-binding domain"/>
    <property type="match status" value="1"/>
</dbReference>
<evidence type="ECO:0000259" key="8">
    <source>
        <dbReference type="PROSITE" id="PS50888"/>
    </source>
</evidence>
<dbReference type="GO" id="GO:0000978">
    <property type="term" value="F:RNA polymerase II cis-regulatory region sequence-specific DNA binding"/>
    <property type="evidence" value="ECO:0007669"/>
    <property type="project" value="TreeGrafter"/>
</dbReference>
<name>A0A3S3S2M9_9ACAR</name>
<dbReference type="OrthoDB" id="6022628at2759"/>
<feature type="region of interest" description="Disordered" evidence="7">
    <location>
        <begin position="350"/>
        <end position="445"/>
    </location>
</feature>
<evidence type="ECO:0000256" key="7">
    <source>
        <dbReference type="SAM" id="MobiDB-lite"/>
    </source>
</evidence>
<feature type="domain" description="BHLH" evidence="8">
    <location>
        <begin position="448"/>
        <end position="502"/>
    </location>
</feature>
<accession>A0A3S3S2M9</accession>
<evidence type="ECO:0000256" key="2">
    <source>
        <dbReference type="ARBA" id="ARBA00023015"/>
    </source>
</evidence>
<dbReference type="PANTHER" id="PTHR15741:SF37">
    <property type="entry name" value="LD38259P"/>
    <property type="match status" value="1"/>
</dbReference>
<keyword evidence="6" id="KW-0175">Coiled coil</keyword>
<organism evidence="9 10">
    <name type="scientific">Dinothrombium tinctorium</name>
    <dbReference type="NCBI Taxonomy" id="1965070"/>
    <lineage>
        <taxon>Eukaryota</taxon>
        <taxon>Metazoa</taxon>
        <taxon>Ecdysozoa</taxon>
        <taxon>Arthropoda</taxon>
        <taxon>Chelicerata</taxon>
        <taxon>Arachnida</taxon>
        <taxon>Acari</taxon>
        <taxon>Acariformes</taxon>
        <taxon>Trombidiformes</taxon>
        <taxon>Prostigmata</taxon>
        <taxon>Anystina</taxon>
        <taxon>Parasitengona</taxon>
        <taxon>Trombidioidea</taxon>
        <taxon>Trombidiidae</taxon>
        <taxon>Dinothrombium</taxon>
    </lineage>
</organism>
<dbReference type="PROSITE" id="PS50888">
    <property type="entry name" value="BHLH"/>
    <property type="match status" value="1"/>
</dbReference>
<feature type="compositionally biased region" description="Low complexity" evidence="7">
    <location>
        <begin position="391"/>
        <end position="406"/>
    </location>
</feature>
<dbReference type="AlphaFoldDB" id="A0A3S3S2M9"/>
<evidence type="ECO:0000256" key="6">
    <source>
        <dbReference type="SAM" id="Coils"/>
    </source>
</evidence>
<dbReference type="InterPro" id="IPR036638">
    <property type="entry name" value="HLH_DNA-bd_sf"/>
</dbReference>
<dbReference type="SUPFAM" id="SSF47459">
    <property type="entry name" value="HLH, helix-loop-helix DNA-binding domain"/>
    <property type="match status" value="1"/>
</dbReference>
<evidence type="ECO:0000256" key="4">
    <source>
        <dbReference type="ARBA" id="ARBA00023163"/>
    </source>
</evidence>
<feature type="region of interest" description="Disordered" evidence="7">
    <location>
        <begin position="175"/>
        <end position="229"/>
    </location>
</feature>
<feature type="compositionally biased region" description="Polar residues" evidence="7">
    <location>
        <begin position="407"/>
        <end position="428"/>
    </location>
</feature>
<keyword evidence="3" id="KW-0238">DNA-binding</keyword>
<evidence type="ECO:0000256" key="3">
    <source>
        <dbReference type="ARBA" id="ARBA00023125"/>
    </source>
</evidence>
<feature type="coiled-coil region" evidence="6">
    <location>
        <begin position="492"/>
        <end position="526"/>
    </location>
</feature>
<evidence type="ECO:0000256" key="1">
    <source>
        <dbReference type="ARBA" id="ARBA00004123"/>
    </source>
</evidence>
<proteinExistence type="predicted"/>